<evidence type="ECO:0000256" key="1">
    <source>
        <dbReference type="ARBA" id="ARBA00004193"/>
    </source>
</evidence>
<dbReference type="PANTHER" id="PTHR17601">
    <property type="entry name" value="RAFTLIN-RELATED"/>
    <property type="match status" value="1"/>
</dbReference>
<accession>A0A091NEL2</accession>
<comment type="subcellular location">
    <subcellularLocation>
        <location evidence="1">Cell membrane</location>
        <topology evidence="1">Lipid-anchor</topology>
    </subcellularLocation>
</comment>
<dbReference type="Pfam" id="PF15250">
    <property type="entry name" value="Raftlin"/>
    <property type="match status" value="1"/>
</dbReference>
<evidence type="ECO:0000313" key="9">
    <source>
        <dbReference type="Proteomes" id="UP000053537"/>
    </source>
</evidence>
<protein>
    <submittedName>
        <fullName evidence="8">Raftlin-2</fullName>
    </submittedName>
</protein>
<keyword evidence="9" id="KW-1185">Reference proteome</keyword>
<comment type="similarity">
    <text evidence="2">Belongs to the raftlin family.</text>
</comment>
<feature type="non-terminal residue" evidence="8">
    <location>
        <position position="115"/>
    </location>
</feature>
<gene>
    <name evidence="8" type="ORF">N310_01756</name>
</gene>
<evidence type="ECO:0000256" key="5">
    <source>
        <dbReference type="ARBA" id="ARBA00023136"/>
    </source>
</evidence>
<keyword evidence="6" id="KW-0564">Palmitate</keyword>
<evidence type="ECO:0000256" key="4">
    <source>
        <dbReference type="ARBA" id="ARBA00022707"/>
    </source>
</evidence>
<name>A0A091NEL2_9PASS</name>
<feature type="non-terminal residue" evidence="8">
    <location>
        <position position="1"/>
    </location>
</feature>
<proteinExistence type="inferred from homology"/>
<dbReference type="AlphaFoldDB" id="A0A091NEL2"/>
<keyword evidence="5" id="KW-0472">Membrane</keyword>
<keyword evidence="4" id="KW-0519">Myristate</keyword>
<evidence type="ECO:0000256" key="6">
    <source>
        <dbReference type="ARBA" id="ARBA00023139"/>
    </source>
</evidence>
<keyword evidence="7" id="KW-0449">Lipoprotein</keyword>
<reference evidence="8 9" key="1">
    <citation type="submission" date="2014-04" db="EMBL/GenBank/DDBJ databases">
        <title>Genome evolution of avian class.</title>
        <authorList>
            <person name="Zhang G."/>
            <person name="Li C."/>
        </authorList>
    </citation>
    <scope>NUCLEOTIDE SEQUENCE [LARGE SCALE GENOMIC DNA]</scope>
    <source>
        <strain evidence="8">BGI_N310</strain>
    </source>
</reference>
<evidence type="ECO:0000256" key="7">
    <source>
        <dbReference type="ARBA" id="ARBA00023288"/>
    </source>
</evidence>
<keyword evidence="3" id="KW-1003">Cell membrane</keyword>
<dbReference type="GO" id="GO:0005886">
    <property type="term" value="C:plasma membrane"/>
    <property type="evidence" value="ECO:0007669"/>
    <property type="project" value="UniProtKB-SubCell"/>
</dbReference>
<organism evidence="8 9">
    <name type="scientific">Acanthisitta chloris</name>
    <name type="common">rifleman</name>
    <dbReference type="NCBI Taxonomy" id="57068"/>
    <lineage>
        <taxon>Eukaryota</taxon>
        <taxon>Metazoa</taxon>
        <taxon>Chordata</taxon>
        <taxon>Craniata</taxon>
        <taxon>Vertebrata</taxon>
        <taxon>Euteleostomi</taxon>
        <taxon>Archelosauria</taxon>
        <taxon>Archosauria</taxon>
        <taxon>Dinosauria</taxon>
        <taxon>Saurischia</taxon>
        <taxon>Theropoda</taxon>
        <taxon>Coelurosauria</taxon>
        <taxon>Aves</taxon>
        <taxon>Neognathae</taxon>
        <taxon>Neoaves</taxon>
        <taxon>Telluraves</taxon>
        <taxon>Australaves</taxon>
        <taxon>Passeriformes</taxon>
        <taxon>Acanthisittidae</taxon>
        <taxon>Acanthisitta</taxon>
    </lineage>
</organism>
<evidence type="ECO:0000256" key="3">
    <source>
        <dbReference type="ARBA" id="ARBA00022475"/>
    </source>
</evidence>
<dbReference type="PANTHER" id="PTHR17601:SF1">
    <property type="entry name" value="RAFTLIN-2"/>
    <property type="match status" value="1"/>
</dbReference>
<evidence type="ECO:0000256" key="2">
    <source>
        <dbReference type="ARBA" id="ARBA00006390"/>
    </source>
</evidence>
<dbReference type="Proteomes" id="UP000053537">
    <property type="component" value="Unassembled WGS sequence"/>
</dbReference>
<dbReference type="InterPro" id="IPR028169">
    <property type="entry name" value="Raftlin"/>
</dbReference>
<evidence type="ECO:0000313" key="8">
    <source>
        <dbReference type="EMBL" id="KFP87911.1"/>
    </source>
</evidence>
<dbReference type="EMBL" id="KK846405">
    <property type="protein sequence ID" value="KFP87911.1"/>
    <property type="molecule type" value="Genomic_DNA"/>
</dbReference>
<sequence>FRDGNLATKQVIFLQRPVIWSSAVQTPERKSLRHVTEEKKGKVSRRSVGLDTATLLPVEMGQPPDELHLSLSEQCWLKESSFEYGGLPGFSTSDRVLRELDDGQLDQEDGVTQVT</sequence>